<evidence type="ECO:0000256" key="1">
    <source>
        <dbReference type="SAM" id="MobiDB-lite"/>
    </source>
</evidence>
<feature type="compositionally biased region" description="Polar residues" evidence="1">
    <location>
        <begin position="444"/>
        <end position="469"/>
    </location>
</feature>
<feature type="compositionally biased region" description="Basic and acidic residues" evidence="1">
    <location>
        <begin position="225"/>
        <end position="238"/>
    </location>
</feature>
<feature type="compositionally biased region" description="Basic residues" evidence="1">
    <location>
        <begin position="289"/>
        <end position="298"/>
    </location>
</feature>
<evidence type="ECO:0000313" key="2">
    <source>
        <dbReference type="EMBL" id="GAB1310807.1"/>
    </source>
</evidence>
<protein>
    <submittedName>
        <fullName evidence="2">Uncharacterized protein</fullName>
    </submittedName>
</protein>
<feature type="region of interest" description="Disordered" evidence="1">
    <location>
        <begin position="252"/>
        <end position="331"/>
    </location>
</feature>
<feature type="region of interest" description="Disordered" evidence="1">
    <location>
        <begin position="427"/>
        <end position="565"/>
    </location>
</feature>
<gene>
    <name evidence="2" type="ORF">MFIFM68171_01017</name>
</gene>
<feature type="compositionally biased region" description="Gly residues" evidence="1">
    <location>
        <begin position="521"/>
        <end position="533"/>
    </location>
</feature>
<accession>A0ABQ0FZ73</accession>
<feature type="region of interest" description="Disordered" evidence="1">
    <location>
        <begin position="219"/>
        <end position="238"/>
    </location>
</feature>
<sequence>MCFQEYIAYQCGHRSLSVVRPCPLTTTGHNFPVCAIQPTKQYFSETMCAACERQLHSRWVLIREWEHRWLHERGACGCDVCFPGLLTTPRVIGGKAVTDAATTGTSSTLTADDHESYRNSSTPTATGSNAGYAESNQHSTGSGRVPAIYSEAVTSSGEHRVAIRLPSLYAAEWLADHRALHTAGKCSCNADFRSVQPQIPDEELTPADQDVVHRWHQMEMQTEQDEPHARDPYGENDDGSRRIAEIERIFGSFTAGGETPRVNLPPAPTLLTGGHQGLEVNNTQEGSRRGHRHDRRHASQNQTRHGVQPDPRSRSQTQNSASAQQQSALQLQPTAAPYHPIPFTATQQTYQYPGYQFMAGGANLTAALAPYPLYTEYPVYQQHPFYHPPAHPYYVTPATYTDTIPFGAHPWGSRPQVVPGVPGLTSGPGPYRTPGISHDAPPASAQQVAHQNQSQGRQAITSSPNQQTPLAVCGLPVGAGPEAAQPQMPSWRNCRLRSLRTESEGARSSTRSSMRYYSASEGGGGCGGGGGDGDGGRDDDCGGEDRDGGDEEEPPPPPRRNSAST</sequence>
<dbReference type="RefSeq" id="XP_070912540.1">
    <property type="nucleotide sequence ID" value="XM_071056439.1"/>
</dbReference>
<keyword evidence="3" id="KW-1185">Reference proteome</keyword>
<reference evidence="2 3" key="1">
    <citation type="submission" date="2024-09" db="EMBL/GenBank/DDBJ databases">
        <title>Itraconazole resistance in Madurella fahalii resulting from another homologue of gene encoding cytochrome P450 14-alpha sterol demethylase (CYP51).</title>
        <authorList>
            <person name="Yoshioka I."/>
            <person name="Fahal A.H."/>
            <person name="Kaneko S."/>
            <person name="Yaguchi T."/>
        </authorList>
    </citation>
    <scope>NUCLEOTIDE SEQUENCE [LARGE SCALE GENOMIC DNA]</scope>
    <source>
        <strain evidence="2 3">IFM 68171</strain>
    </source>
</reference>
<feature type="compositionally biased region" description="Polar residues" evidence="1">
    <location>
        <begin position="118"/>
        <end position="142"/>
    </location>
</feature>
<proteinExistence type="predicted"/>
<dbReference type="Proteomes" id="UP001628179">
    <property type="component" value="Unassembled WGS sequence"/>
</dbReference>
<dbReference type="EMBL" id="BAAFSV010000001">
    <property type="protein sequence ID" value="GAB1310807.1"/>
    <property type="molecule type" value="Genomic_DNA"/>
</dbReference>
<dbReference type="GeneID" id="98171762"/>
<comment type="caution">
    <text evidence="2">The sequence shown here is derived from an EMBL/GenBank/DDBJ whole genome shotgun (WGS) entry which is preliminary data.</text>
</comment>
<name>A0ABQ0FZ73_9PEZI</name>
<feature type="region of interest" description="Disordered" evidence="1">
    <location>
        <begin position="102"/>
        <end position="143"/>
    </location>
</feature>
<evidence type="ECO:0000313" key="3">
    <source>
        <dbReference type="Proteomes" id="UP001628179"/>
    </source>
</evidence>
<feature type="compositionally biased region" description="Basic and acidic residues" evidence="1">
    <location>
        <begin position="534"/>
        <end position="546"/>
    </location>
</feature>
<feature type="compositionally biased region" description="Low complexity" evidence="1">
    <location>
        <begin position="506"/>
        <end position="520"/>
    </location>
</feature>
<feature type="compositionally biased region" description="Low complexity" evidence="1">
    <location>
        <begin position="314"/>
        <end position="331"/>
    </location>
</feature>
<organism evidence="2 3">
    <name type="scientific">Madurella fahalii</name>
    <dbReference type="NCBI Taxonomy" id="1157608"/>
    <lineage>
        <taxon>Eukaryota</taxon>
        <taxon>Fungi</taxon>
        <taxon>Dikarya</taxon>
        <taxon>Ascomycota</taxon>
        <taxon>Pezizomycotina</taxon>
        <taxon>Sordariomycetes</taxon>
        <taxon>Sordariomycetidae</taxon>
        <taxon>Sordariales</taxon>
        <taxon>Sordariales incertae sedis</taxon>
        <taxon>Madurella</taxon>
    </lineage>
</organism>